<evidence type="ECO:0000256" key="3">
    <source>
        <dbReference type="ARBA" id="ARBA00023125"/>
    </source>
</evidence>
<feature type="domain" description="Core-binding (CB)" evidence="7">
    <location>
        <begin position="79"/>
        <end position="163"/>
    </location>
</feature>
<dbReference type="GO" id="GO:0006310">
    <property type="term" value="P:DNA recombination"/>
    <property type="evidence" value="ECO:0007669"/>
    <property type="project" value="UniProtKB-KW"/>
</dbReference>
<accession>A0A0R1T4E0</accession>
<evidence type="ECO:0000313" key="9">
    <source>
        <dbReference type="Proteomes" id="UP000051048"/>
    </source>
</evidence>
<dbReference type="STRING" id="1423740.FC36_GL001889"/>
<dbReference type="InterPro" id="IPR050090">
    <property type="entry name" value="Tyrosine_recombinase_XerCD"/>
</dbReference>
<dbReference type="InterPro" id="IPR011010">
    <property type="entry name" value="DNA_brk_join_enz"/>
</dbReference>
<dbReference type="Gene3D" id="1.10.443.10">
    <property type="entry name" value="Intergrase catalytic core"/>
    <property type="match status" value="1"/>
</dbReference>
<comment type="caution">
    <text evidence="8">The sequence shown here is derived from an EMBL/GenBank/DDBJ whole genome shotgun (WGS) entry which is preliminary data.</text>
</comment>
<proteinExistence type="inferred from homology"/>
<protein>
    <submittedName>
        <fullName evidence="8">Phage integrase</fullName>
    </submittedName>
</protein>
<dbReference type="InterPro" id="IPR004107">
    <property type="entry name" value="Integrase_SAM-like_N"/>
</dbReference>
<dbReference type="AlphaFoldDB" id="A0A0R1T4E0"/>
<dbReference type="GO" id="GO:0003677">
    <property type="term" value="F:DNA binding"/>
    <property type="evidence" value="ECO:0007669"/>
    <property type="project" value="UniProtKB-UniRule"/>
</dbReference>
<dbReference type="PROSITE" id="PS51900">
    <property type="entry name" value="CB"/>
    <property type="match status" value="1"/>
</dbReference>
<evidence type="ECO:0000313" key="8">
    <source>
        <dbReference type="EMBL" id="KRL76646.1"/>
    </source>
</evidence>
<evidence type="ECO:0000259" key="6">
    <source>
        <dbReference type="PROSITE" id="PS51898"/>
    </source>
</evidence>
<dbReference type="GO" id="GO:0015074">
    <property type="term" value="P:DNA integration"/>
    <property type="evidence" value="ECO:0007669"/>
    <property type="project" value="UniProtKB-KW"/>
</dbReference>
<dbReference type="InterPro" id="IPR002104">
    <property type="entry name" value="Integrase_catalytic"/>
</dbReference>
<dbReference type="SUPFAM" id="SSF56349">
    <property type="entry name" value="DNA breaking-rejoining enzymes"/>
    <property type="match status" value="1"/>
</dbReference>
<dbReference type="CDD" id="cd01189">
    <property type="entry name" value="INT_ICEBs1_C_like"/>
    <property type="match status" value="1"/>
</dbReference>
<reference evidence="8 9" key="1">
    <citation type="journal article" date="2015" name="Genome Announc.">
        <title>Expanding the biotechnology potential of lactobacilli through comparative genomics of 213 strains and associated genera.</title>
        <authorList>
            <person name="Sun Z."/>
            <person name="Harris H.M."/>
            <person name="McCann A."/>
            <person name="Guo C."/>
            <person name="Argimon S."/>
            <person name="Zhang W."/>
            <person name="Yang X."/>
            <person name="Jeffery I.B."/>
            <person name="Cooney J.C."/>
            <person name="Kagawa T.F."/>
            <person name="Liu W."/>
            <person name="Song Y."/>
            <person name="Salvetti E."/>
            <person name="Wrobel A."/>
            <person name="Rasinkangas P."/>
            <person name="Parkhill J."/>
            <person name="Rea M.C."/>
            <person name="O'Sullivan O."/>
            <person name="Ritari J."/>
            <person name="Douillard F.P."/>
            <person name="Paul Ross R."/>
            <person name="Yang R."/>
            <person name="Briner A.E."/>
            <person name="Felis G.E."/>
            <person name="de Vos W.M."/>
            <person name="Barrangou R."/>
            <person name="Klaenhammer T.R."/>
            <person name="Caufield P.W."/>
            <person name="Cui Y."/>
            <person name="Zhang H."/>
            <person name="O'Toole P.W."/>
        </authorList>
    </citation>
    <scope>NUCLEOTIDE SEQUENCE [LARGE SCALE GENOMIC DNA]</scope>
    <source>
        <strain evidence="8 9">DSM 15833</strain>
    </source>
</reference>
<dbReference type="Pfam" id="PF14659">
    <property type="entry name" value="Phage_int_SAM_3"/>
    <property type="match status" value="1"/>
</dbReference>
<organism evidence="8 9">
    <name type="scientific">Ligilactobacillus equi DSM 15833 = JCM 10991</name>
    <dbReference type="NCBI Taxonomy" id="1423740"/>
    <lineage>
        <taxon>Bacteria</taxon>
        <taxon>Bacillati</taxon>
        <taxon>Bacillota</taxon>
        <taxon>Bacilli</taxon>
        <taxon>Lactobacillales</taxon>
        <taxon>Lactobacillaceae</taxon>
        <taxon>Ligilactobacillus</taxon>
    </lineage>
</organism>
<evidence type="ECO:0000256" key="4">
    <source>
        <dbReference type="ARBA" id="ARBA00023172"/>
    </source>
</evidence>
<evidence type="ECO:0000256" key="5">
    <source>
        <dbReference type="PROSITE-ProRule" id="PRU01248"/>
    </source>
</evidence>
<keyword evidence="4" id="KW-0233">DNA recombination</keyword>
<dbReference type="InterPro" id="IPR010998">
    <property type="entry name" value="Integrase_recombinase_N"/>
</dbReference>
<sequence length="386" mass="44734">MDRKIWTVNKIVNSPIIVHNRRYFMASYRKTSTGWKATVSKRINGKLRQTSKRGFRTKNEAVMWAAAIEADIDGVEQAKNNPSFADYFLDYFKTYKEPRLSQVSISRYLRIHKELTDYFGNQKLKSVRRSDYQKFINHYGSSHSKETVYKLHSLVKASVSLAFNDRLVPQNFCENINIVYKDTGKQISYLNVSEIKQLVKTTSEKLNPNFPGRYMILTAIFTGARLGEIMALTWEDIDFTNHTININKALEYNYGRDFKATKTESSNRTIRVNQILLDWLKDLQGHNMVFQSQYGTVPSSSAVNKLLKQLLIDAGINRPGFHFHSLRHSHVAYLMYQGLELYVISKRLGHSNVSTTANIYAYLIDEHKNKADDLIEQRLDNLLDNF</sequence>
<dbReference type="EMBL" id="AZFH01000198">
    <property type="protein sequence ID" value="KRL76646.1"/>
    <property type="molecule type" value="Genomic_DNA"/>
</dbReference>
<dbReference type="InterPro" id="IPR028259">
    <property type="entry name" value="AP2-like_int_N"/>
</dbReference>
<dbReference type="PATRIC" id="fig|1423740.3.peg.2048"/>
<gene>
    <name evidence="8" type="ORF">FC36_GL001889</name>
</gene>
<dbReference type="Gene3D" id="1.10.150.130">
    <property type="match status" value="1"/>
</dbReference>
<keyword evidence="3 5" id="KW-0238">DNA-binding</keyword>
<comment type="similarity">
    <text evidence="1">Belongs to the 'phage' integrase family.</text>
</comment>
<keyword evidence="2" id="KW-0229">DNA integration</keyword>
<feature type="domain" description="Tyr recombinase" evidence="6">
    <location>
        <begin position="185"/>
        <end position="373"/>
    </location>
</feature>
<evidence type="ECO:0000256" key="2">
    <source>
        <dbReference type="ARBA" id="ARBA00022908"/>
    </source>
</evidence>
<dbReference type="Pfam" id="PF00589">
    <property type="entry name" value="Phage_integrase"/>
    <property type="match status" value="1"/>
</dbReference>
<dbReference type="PANTHER" id="PTHR30349:SF64">
    <property type="entry name" value="PROPHAGE INTEGRASE INTD-RELATED"/>
    <property type="match status" value="1"/>
</dbReference>
<dbReference type="Pfam" id="PF14657">
    <property type="entry name" value="Arm-DNA-bind_4"/>
    <property type="match status" value="1"/>
</dbReference>
<dbReference type="PANTHER" id="PTHR30349">
    <property type="entry name" value="PHAGE INTEGRASE-RELATED"/>
    <property type="match status" value="1"/>
</dbReference>
<dbReference type="PROSITE" id="PS51898">
    <property type="entry name" value="TYR_RECOMBINASE"/>
    <property type="match status" value="1"/>
</dbReference>
<name>A0A0R1T4E0_9LACO</name>
<dbReference type="InterPro" id="IPR013762">
    <property type="entry name" value="Integrase-like_cat_sf"/>
</dbReference>
<dbReference type="Proteomes" id="UP000051048">
    <property type="component" value="Unassembled WGS sequence"/>
</dbReference>
<evidence type="ECO:0000256" key="1">
    <source>
        <dbReference type="ARBA" id="ARBA00008857"/>
    </source>
</evidence>
<dbReference type="InterPro" id="IPR044068">
    <property type="entry name" value="CB"/>
</dbReference>
<evidence type="ECO:0000259" key="7">
    <source>
        <dbReference type="PROSITE" id="PS51900"/>
    </source>
</evidence>